<evidence type="ECO:0000313" key="7">
    <source>
        <dbReference type="EMBL" id="SKL60387.1"/>
    </source>
</evidence>
<evidence type="ECO:0000259" key="6">
    <source>
        <dbReference type="Pfam" id="PF07992"/>
    </source>
</evidence>
<evidence type="ECO:0000256" key="1">
    <source>
        <dbReference type="ARBA" id="ARBA00001974"/>
    </source>
</evidence>
<dbReference type="AlphaFoldDB" id="A0A1U5W1Z4"/>
<dbReference type="GO" id="GO:0003955">
    <property type="term" value="F:NAD(P)H dehydrogenase (quinone) activity"/>
    <property type="evidence" value="ECO:0007669"/>
    <property type="project" value="TreeGrafter"/>
</dbReference>
<dbReference type="InterPro" id="IPR036188">
    <property type="entry name" value="FAD/NAD-bd_sf"/>
</dbReference>
<dbReference type="PANTHER" id="PTHR42913">
    <property type="entry name" value="APOPTOSIS-INDUCING FACTOR 1"/>
    <property type="match status" value="1"/>
</dbReference>
<reference evidence="7 8" key="1">
    <citation type="submission" date="2016-11" db="EMBL/GenBank/DDBJ databases">
        <authorList>
            <consortium name="Pathogen Informatics"/>
        </authorList>
    </citation>
    <scope>NUCLEOTIDE SEQUENCE [LARGE SCALE GENOMIC DNA]</scope>
    <source>
        <strain evidence="7 8">911</strain>
    </source>
</reference>
<dbReference type="InterPro" id="IPR023753">
    <property type="entry name" value="FAD/NAD-binding_dom"/>
</dbReference>
<dbReference type="InterPro" id="IPR051169">
    <property type="entry name" value="NADH-Q_oxidoreductase"/>
</dbReference>
<keyword evidence="5 7" id="KW-0560">Oxidoreductase</keyword>
<evidence type="ECO:0000256" key="5">
    <source>
        <dbReference type="ARBA" id="ARBA00023002"/>
    </source>
</evidence>
<dbReference type="PRINTS" id="PR00469">
    <property type="entry name" value="PNDRDTASEII"/>
</dbReference>
<keyword evidence="3" id="KW-0285">Flavoprotein</keyword>
<dbReference type="Gene3D" id="3.50.50.100">
    <property type="match status" value="1"/>
</dbReference>
<proteinExistence type="inferred from homology"/>
<dbReference type="GO" id="GO:0019646">
    <property type="term" value="P:aerobic electron transport chain"/>
    <property type="evidence" value="ECO:0007669"/>
    <property type="project" value="TreeGrafter"/>
</dbReference>
<dbReference type="EMBL" id="FVGW01000001">
    <property type="protein sequence ID" value="SKL60387.1"/>
    <property type="molecule type" value="Genomic_DNA"/>
</dbReference>
<evidence type="ECO:0000256" key="2">
    <source>
        <dbReference type="ARBA" id="ARBA00005272"/>
    </source>
</evidence>
<accession>A0A1U5W1Z4</accession>
<protein>
    <submittedName>
        <fullName evidence="7">NADH dehydrogenase</fullName>
        <ecNumber evidence="7">1.6.99.-</ecNumber>
    </submittedName>
</protein>
<sequence length="393" mass="41846">MTDQHPHVVVLGGGYAGTMAANRLQQNTNIDITLVNPREEFVHRLRLHQFAAGTGIATAEYAPMLGKRVRLVVDSAVRIDAPARLIRLESGDVLDYDYLIYAIGSTDSTAAGVPGLSEFAYPLSEFESAQRLRVALETSGPDVQITVVGAGLTGIEMASELADLGRHVRLVCGGQLAPTFGAPARRTIAQWFARRRVDVLENTSVTEVRPDSVVLADGTALSSAITVWAGGFGVPALAAHSGLSVDADGRLLTDDTLTSMDDGRIVGAGDAVTTTSLPTRMSCYTANTTGAAAADTVLSRLADTEPAPFRLAYVGQCLSLGRGNAVLQFTRKDDSPVGAHARGRLTAWFKEFVLTGVPWGLRREGRKPGASVWFKSRPRPARAAQHRAEVVQS</sequence>
<evidence type="ECO:0000256" key="3">
    <source>
        <dbReference type="ARBA" id="ARBA00022630"/>
    </source>
</evidence>
<dbReference type="EC" id="1.6.99.-" evidence="7"/>
<evidence type="ECO:0000313" key="8">
    <source>
        <dbReference type="Proteomes" id="UP000190074"/>
    </source>
</evidence>
<name>A0A1U5W1Z4_9MYCO</name>
<dbReference type="Pfam" id="PF07992">
    <property type="entry name" value="Pyr_redox_2"/>
    <property type="match status" value="1"/>
</dbReference>
<dbReference type="SUPFAM" id="SSF51905">
    <property type="entry name" value="FAD/NAD(P)-binding domain"/>
    <property type="match status" value="1"/>
</dbReference>
<keyword evidence="4" id="KW-0274">FAD</keyword>
<gene>
    <name evidence="7" type="ORF">SAMEA2259716_01168</name>
</gene>
<dbReference type="PANTHER" id="PTHR42913:SF3">
    <property type="entry name" value="64 KDA MITOCHONDRIAL NADH DEHYDROGENASE (EUROFUNG)"/>
    <property type="match status" value="1"/>
</dbReference>
<dbReference type="PRINTS" id="PR00368">
    <property type="entry name" value="FADPNR"/>
</dbReference>
<dbReference type="RefSeq" id="WP_005071334.1">
    <property type="nucleotide sequence ID" value="NZ_CP021122.1"/>
</dbReference>
<comment type="similarity">
    <text evidence="2">Belongs to the NADH dehydrogenase family.</text>
</comment>
<dbReference type="Proteomes" id="UP000190074">
    <property type="component" value="Unassembled WGS sequence"/>
</dbReference>
<evidence type="ECO:0000256" key="4">
    <source>
        <dbReference type="ARBA" id="ARBA00022827"/>
    </source>
</evidence>
<feature type="domain" description="FAD/NAD(P)-binding" evidence="6">
    <location>
        <begin position="7"/>
        <end position="277"/>
    </location>
</feature>
<organism evidence="7 8">
    <name type="scientific">Mycobacteroides abscessus subsp. massiliense</name>
    <dbReference type="NCBI Taxonomy" id="1962118"/>
    <lineage>
        <taxon>Bacteria</taxon>
        <taxon>Bacillati</taxon>
        <taxon>Actinomycetota</taxon>
        <taxon>Actinomycetes</taxon>
        <taxon>Mycobacteriales</taxon>
        <taxon>Mycobacteriaceae</taxon>
        <taxon>Mycobacteroides</taxon>
        <taxon>Mycobacteroides abscessus</taxon>
    </lineage>
</organism>
<comment type="cofactor">
    <cofactor evidence="1">
        <name>FAD</name>
        <dbReference type="ChEBI" id="CHEBI:57692"/>
    </cofactor>
</comment>